<gene>
    <name evidence="2" type="ORF">WMO66_01375</name>
</gene>
<dbReference type="EMBL" id="JBBMFF010000083">
    <property type="protein sequence ID" value="MEQ2509909.1"/>
    <property type="molecule type" value="Genomic_DNA"/>
</dbReference>
<evidence type="ECO:0008006" key="4">
    <source>
        <dbReference type="Google" id="ProtNLM"/>
    </source>
</evidence>
<evidence type="ECO:0000313" key="2">
    <source>
        <dbReference type="EMBL" id="MEQ2509909.1"/>
    </source>
</evidence>
<keyword evidence="1" id="KW-0812">Transmembrane</keyword>
<protein>
    <recommendedName>
        <fullName evidence="4">TMhelix containing protein</fullName>
    </recommendedName>
</protein>
<dbReference type="Proteomes" id="UP001491552">
    <property type="component" value="Unassembled WGS sequence"/>
</dbReference>
<name>A0ABV1G3U1_9FIRM</name>
<feature type="transmembrane region" description="Helical" evidence="1">
    <location>
        <begin position="7"/>
        <end position="29"/>
    </location>
</feature>
<evidence type="ECO:0000256" key="1">
    <source>
        <dbReference type="SAM" id="Phobius"/>
    </source>
</evidence>
<sequence>MKNNLKLILGIIGGVVVVGSIAVAMIHFWDDLKKLLPCFGKCDEGLDDFDEIEA</sequence>
<reference evidence="2 3" key="1">
    <citation type="submission" date="2024-03" db="EMBL/GenBank/DDBJ databases">
        <title>Human intestinal bacterial collection.</title>
        <authorList>
            <person name="Pauvert C."/>
            <person name="Hitch T.C.A."/>
            <person name="Clavel T."/>
        </authorList>
    </citation>
    <scope>NUCLEOTIDE SEQUENCE [LARGE SCALE GENOMIC DNA]</scope>
    <source>
        <strain evidence="2 3">CLA-AA-H192</strain>
    </source>
</reference>
<dbReference type="RefSeq" id="WP_349134618.1">
    <property type="nucleotide sequence ID" value="NZ_JBBMFF010000083.1"/>
</dbReference>
<keyword evidence="1" id="KW-1133">Transmembrane helix</keyword>
<accession>A0ABV1G3U1</accession>
<comment type="caution">
    <text evidence="2">The sequence shown here is derived from an EMBL/GenBank/DDBJ whole genome shotgun (WGS) entry which is preliminary data.</text>
</comment>
<keyword evidence="3" id="KW-1185">Reference proteome</keyword>
<keyword evidence="1" id="KW-0472">Membrane</keyword>
<organism evidence="2 3">
    <name type="scientific">Faecousia intestinalis</name>
    <dbReference type="NCBI Taxonomy" id="3133167"/>
    <lineage>
        <taxon>Bacteria</taxon>
        <taxon>Bacillati</taxon>
        <taxon>Bacillota</taxon>
        <taxon>Clostridia</taxon>
        <taxon>Eubacteriales</taxon>
        <taxon>Oscillospiraceae</taxon>
        <taxon>Faecousia</taxon>
    </lineage>
</organism>
<proteinExistence type="predicted"/>
<evidence type="ECO:0000313" key="3">
    <source>
        <dbReference type="Proteomes" id="UP001491552"/>
    </source>
</evidence>